<dbReference type="AlphaFoldDB" id="A0A5E4AR08"/>
<dbReference type="EMBL" id="WJEC01000362">
    <property type="protein sequence ID" value="KAF7483571.1"/>
    <property type="molecule type" value="Genomic_DNA"/>
</dbReference>
<feature type="region of interest" description="Disordered" evidence="1">
    <location>
        <begin position="35"/>
        <end position="69"/>
    </location>
</feature>
<dbReference type="EMBL" id="CABDUW010000129">
    <property type="protein sequence ID" value="VTJ59734.1"/>
    <property type="molecule type" value="Genomic_DNA"/>
</dbReference>
<protein>
    <submittedName>
        <fullName evidence="3">Uncharacterized protein</fullName>
    </submittedName>
</protein>
<feature type="region of interest" description="Disordered" evidence="1">
    <location>
        <begin position="149"/>
        <end position="168"/>
    </location>
</feature>
<evidence type="ECO:0000313" key="2">
    <source>
        <dbReference type="EMBL" id="KAF7483571.1"/>
    </source>
</evidence>
<evidence type="ECO:0000256" key="1">
    <source>
        <dbReference type="SAM" id="MobiDB-lite"/>
    </source>
</evidence>
<accession>A0A5E4AR08</accession>
<reference evidence="2" key="2">
    <citation type="submission" date="2020-08" db="EMBL/GenBank/DDBJ databases">
        <authorList>
            <person name="Shumante A."/>
            <person name="Zimin A.V."/>
            <person name="Puiu D."/>
            <person name="Salzberg S.L."/>
        </authorList>
    </citation>
    <scope>NUCLEOTIDE SEQUENCE</scope>
    <source>
        <strain evidence="2">WC2-LM</strain>
        <tissue evidence="2">Liver</tissue>
    </source>
</reference>
<gene>
    <name evidence="2" type="ORF">GHT09_004999</name>
    <name evidence="3" type="ORF">MONAX_5E022115</name>
</gene>
<feature type="compositionally biased region" description="Polar residues" evidence="1">
    <location>
        <begin position="9"/>
        <end position="23"/>
    </location>
</feature>
<dbReference type="Proteomes" id="UP000335636">
    <property type="component" value="Unassembled WGS sequence"/>
</dbReference>
<dbReference type="Proteomes" id="UP000662637">
    <property type="component" value="Unassembled WGS sequence"/>
</dbReference>
<sequence length="189" mass="19700">MNRDPPRALTSQSRTPLQVERSSLPHSRLRVVLLAEPAPVPRLRKPQPLQDGSEAAPGGPANESAARPAARASLSRLAGWDPAHPSGVELTGRGRARWGGARAGWCADWPAQRSGAVNGGWARQLLQNKGLAARGAAAGGCLALCRGANGRSASRATPGPPESRARADLTEARAGWALRAGARTAERPL</sequence>
<organism evidence="3 4">
    <name type="scientific">Marmota monax</name>
    <name type="common">Woodchuck</name>
    <dbReference type="NCBI Taxonomy" id="9995"/>
    <lineage>
        <taxon>Eukaryota</taxon>
        <taxon>Metazoa</taxon>
        <taxon>Chordata</taxon>
        <taxon>Craniata</taxon>
        <taxon>Vertebrata</taxon>
        <taxon>Euteleostomi</taxon>
        <taxon>Mammalia</taxon>
        <taxon>Eutheria</taxon>
        <taxon>Euarchontoglires</taxon>
        <taxon>Glires</taxon>
        <taxon>Rodentia</taxon>
        <taxon>Sciuromorpha</taxon>
        <taxon>Sciuridae</taxon>
        <taxon>Xerinae</taxon>
        <taxon>Marmotini</taxon>
        <taxon>Marmota</taxon>
    </lineage>
</organism>
<name>A0A5E4AR08_MARMO</name>
<evidence type="ECO:0000313" key="4">
    <source>
        <dbReference type="Proteomes" id="UP000335636"/>
    </source>
</evidence>
<feature type="region of interest" description="Disordered" evidence="1">
    <location>
        <begin position="1"/>
        <end position="23"/>
    </location>
</feature>
<proteinExistence type="predicted"/>
<keyword evidence="4" id="KW-1185">Reference proteome</keyword>
<evidence type="ECO:0000313" key="3">
    <source>
        <dbReference type="EMBL" id="VTJ59734.1"/>
    </source>
</evidence>
<reference evidence="3 4" key="1">
    <citation type="submission" date="2019-04" db="EMBL/GenBank/DDBJ databases">
        <authorList>
            <person name="Alioto T."/>
            <person name="Alioto T."/>
        </authorList>
    </citation>
    <scope>NUCLEOTIDE SEQUENCE [LARGE SCALE GENOMIC DNA]</scope>
</reference>